<dbReference type="Proteomes" id="UP000821845">
    <property type="component" value="Chromosome 2"/>
</dbReference>
<keyword evidence="2" id="KW-1185">Reference proteome</keyword>
<evidence type="ECO:0000313" key="2">
    <source>
        <dbReference type="Proteomes" id="UP000821845"/>
    </source>
</evidence>
<sequence length="939" mass="101311">MKEMVGGCCVCSDERGWAENPLVYCDGQGCTVAVHQACYGIVQVPTGPWFCRKCESQERCARVRCELCPSRDGALKRTDNGGWAHVVCALYIPEVRFGNVTTMEPIVLQLVPQDRFSKSCFICEQQHHESKASIGACMQCNKSGCKQYFHVTCAQAAGLLCEEAGNYMDNVKYCGYCPYHYQKVVCAKRDNNIKIIPAFKPIPAECDSREGSPERKPARARIKGGSSMSGERRGCSRPPCNGQVSSDGGASSDATEPRNGATSGGSSPSPSAGTPSTPLPPSSLSSSNPTPSFSSIYENLVGSSRHGEKRPKAKRPSPSQGGSSRASPSSSGERETAKNGSAGGSKRSATGSGGPRLRKKVPPMLSPSAQTAAAAGATNGLPPVMGSGDIDHTYYRELSLGGEEGSRPASVDSVLTQPTGRLESDDATLESSNIQGKMLQPSEDHDDKSGRVSATLAPEGWASTCQVGPPRVSMPRSPAWPEPAAVPSLIPQTLEQLLERQWDQGSGFLMRQAQHFDIASLLSCLHQLRTENMELESRINGLQARRDQLLAVSARLMGPLRDGVAPPLVPTSNSPMPLVSHASAAEVNAAAAMSFGARANLPTSSAVEFMAPPPTPPKTRPAADASLTDMAGEFLSNGNAYEEIAQIGTGAFGTVYKARDRQNEGRFVALKKVRVSLNEEGVPTGTLREIGLLRQLDAAQHPNVVRLLDICHGNRLERELVLFLVFEHIDQDLAGFLERCPEPGLDLELIAWLLKQLLTGVEFLHSHRIVHRDLKPQNVLVTAQRQLKLADFGLARLYERSMSLTPVVVTLWYRPPEVLLQANYGSPVDLWSCGCILAEMARRKPLFGGRSEADQLSRILEIMGLPPADEWPADAAVSRQTFSNFSSCGTSLERAVPQLEGPFMDLLHQMLRFSPHRRITAKAALAHPCMADVNEVPVS</sequence>
<dbReference type="EMBL" id="CM023482">
    <property type="protein sequence ID" value="KAH6939317.1"/>
    <property type="molecule type" value="Genomic_DNA"/>
</dbReference>
<organism evidence="1 2">
    <name type="scientific">Hyalomma asiaticum</name>
    <name type="common">Tick</name>
    <dbReference type="NCBI Taxonomy" id="266040"/>
    <lineage>
        <taxon>Eukaryota</taxon>
        <taxon>Metazoa</taxon>
        <taxon>Ecdysozoa</taxon>
        <taxon>Arthropoda</taxon>
        <taxon>Chelicerata</taxon>
        <taxon>Arachnida</taxon>
        <taxon>Acari</taxon>
        <taxon>Parasitiformes</taxon>
        <taxon>Ixodida</taxon>
        <taxon>Ixodoidea</taxon>
        <taxon>Ixodidae</taxon>
        <taxon>Hyalomminae</taxon>
        <taxon>Hyalomma</taxon>
    </lineage>
</organism>
<name>A0ACB7SVT4_HYAAI</name>
<proteinExistence type="predicted"/>
<comment type="caution">
    <text evidence="1">The sequence shown here is derived from an EMBL/GenBank/DDBJ whole genome shotgun (WGS) entry which is preliminary data.</text>
</comment>
<gene>
    <name evidence="1" type="ORF">HPB50_016943</name>
</gene>
<evidence type="ECO:0000313" key="1">
    <source>
        <dbReference type="EMBL" id="KAH6939317.1"/>
    </source>
</evidence>
<reference evidence="1" key="1">
    <citation type="submission" date="2020-05" db="EMBL/GenBank/DDBJ databases">
        <title>Large-scale comparative analyses of tick genomes elucidate their genetic diversity and vector capacities.</title>
        <authorList>
            <person name="Jia N."/>
            <person name="Wang J."/>
            <person name="Shi W."/>
            <person name="Du L."/>
            <person name="Sun Y."/>
            <person name="Zhan W."/>
            <person name="Jiang J."/>
            <person name="Wang Q."/>
            <person name="Zhang B."/>
            <person name="Ji P."/>
            <person name="Sakyi L.B."/>
            <person name="Cui X."/>
            <person name="Yuan T."/>
            <person name="Jiang B."/>
            <person name="Yang W."/>
            <person name="Lam T.T.-Y."/>
            <person name="Chang Q."/>
            <person name="Ding S."/>
            <person name="Wang X."/>
            <person name="Zhu J."/>
            <person name="Ruan X."/>
            <person name="Zhao L."/>
            <person name="Wei J."/>
            <person name="Que T."/>
            <person name="Du C."/>
            <person name="Cheng J."/>
            <person name="Dai P."/>
            <person name="Han X."/>
            <person name="Huang E."/>
            <person name="Gao Y."/>
            <person name="Liu J."/>
            <person name="Shao H."/>
            <person name="Ye R."/>
            <person name="Li L."/>
            <person name="Wei W."/>
            <person name="Wang X."/>
            <person name="Wang C."/>
            <person name="Yang T."/>
            <person name="Huo Q."/>
            <person name="Li W."/>
            <person name="Guo W."/>
            <person name="Chen H."/>
            <person name="Zhou L."/>
            <person name="Ni X."/>
            <person name="Tian J."/>
            <person name="Zhou Y."/>
            <person name="Sheng Y."/>
            <person name="Liu T."/>
            <person name="Pan Y."/>
            <person name="Xia L."/>
            <person name="Li J."/>
            <person name="Zhao F."/>
            <person name="Cao W."/>
        </authorList>
    </citation>
    <scope>NUCLEOTIDE SEQUENCE</scope>
    <source>
        <strain evidence="1">Hyas-2018</strain>
    </source>
</reference>
<protein>
    <submittedName>
        <fullName evidence="1">Uncharacterized protein</fullName>
    </submittedName>
</protein>
<accession>A0ACB7SVT4</accession>